<dbReference type="EMBL" id="JAKXMK010000019">
    <property type="protein sequence ID" value="MCH6168480.1"/>
    <property type="molecule type" value="Genomic_DNA"/>
</dbReference>
<dbReference type="PANTHER" id="PTHR45947:SF13">
    <property type="entry name" value="TRANSFERASE"/>
    <property type="match status" value="1"/>
</dbReference>
<evidence type="ECO:0000313" key="5">
    <source>
        <dbReference type="EMBL" id="MCH6168480.1"/>
    </source>
</evidence>
<gene>
    <name evidence="5" type="ORF">MMF94_22535</name>
</gene>
<evidence type="ECO:0000256" key="2">
    <source>
        <dbReference type="ARBA" id="ARBA00022679"/>
    </source>
</evidence>
<dbReference type="InterPro" id="IPR028098">
    <property type="entry name" value="Glyco_trans_4-like_N"/>
</dbReference>
<protein>
    <submittedName>
        <fullName evidence="5">Glycosyltransferase</fullName>
        <ecNumber evidence="5">2.4.-.-</ecNumber>
    </submittedName>
</protein>
<proteinExistence type="predicted"/>
<dbReference type="GO" id="GO:0016757">
    <property type="term" value="F:glycosyltransferase activity"/>
    <property type="evidence" value="ECO:0007669"/>
    <property type="project" value="UniProtKB-KW"/>
</dbReference>
<dbReference type="EC" id="2.4.-.-" evidence="5"/>
<dbReference type="PANTHER" id="PTHR45947">
    <property type="entry name" value="SULFOQUINOVOSYL TRANSFERASE SQD2"/>
    <property type="match status" value="1"/>
</dbReference>
<sequence>MKIAHLVQTLHPDAPEIGLVDLAGAAREIDLDLVVISLASTSETSQVSALHRLGVPVKELGLGPWDPRAVTRTAQLMRQQGVQLVHTHLPAADVVGAAAAVRNRIPAVSTLHRIENLPADRVDRLKRTAKILARQRFMSRTIAISQAQVEWYRSLGSDTPQDLVLLPNGVTDPGPVDQAERERRRAALGVADGEVLAVSTAPMRRDQGHELLLDALDSLPDGLPLVVAMAGDGPLRPWLESRVDGSDDLTRHVRFVHRHQEPAALLRVADLVLHNARSGAAPTALLRAMAAGVPAVASRVGGVPEIVTNDTGMLVSLHPAAIADALVALTHDDARRQRLGAAARARFLAEYEAVGWARRLHDLYRDVLVPGRAAPVRPPAS</sequence>
<evidence type="ECO:0000313" key="6">
    <source>
        <dbReference type="Proteomes" id="UP001299970"/>
    </source>
</evidence>
<accession>A0ABS9TIY2</accession>
<reference evidence="5 6" key="1">
    <citation type="submission" date="2022-03" db="EMBL/GenBank/DDBJ databases">
        <title>Pseudonocardia alaer sp. nov., a novel actinomycete isolated from reed forest soil.</title>
        <authorList>
            <person name="Wang L."/>
        </authorList>
    </citation>
    <scope>NUCLEOTIDE SEQUENCE [LARGE SCALE GENOMIC DNA]</scope>
    <source>
        <strain evidence="5 6">Y-16303</strain>
    </source>
</reference>
<dbReference type="Pfam" id="PF00534">
    <property type="entry name" value="Glycos_transf_1"/>
    <property type="match status" value="1"/>
</dbReference>
<feature type="domain" description="Glycosyltransferase subfamily 4-like N-terminal" evidence="4">
    <location>
        <begin position="19"/>
        <end position="170"/>
    </location>
</feature>
<comment type="caution">
    <text evidence="5">The sequence shown here is derived from an EMBL/GenBank/DDBJ whole genome shotgun (WGS) entry which is preliminary data.</text>
</comment>
<evidence type="ECO:0000259" key="4">
    <source>
        <dbReference type="Pfam" id="PF13439"/>
    </source>
</evidence>
<name>A0ABS9TIY2_9PSEU</name>
<keyword evidence="6" id="KW-1185">Reference proteome</keyword>
<dbReference type="InterPro" id="IPR050194">
    <property type="entry name" value="Glycosyltransferase_grp1"/>
</dbReference>
<dbReference type="InterPro" id="IPR001296">
    <property type="entry name" value="Glyco_trans_1"/>
</dbReference>
<feature type="domain" description="Glycosyl transferase family 1" evidence="3">
    <location>
        <begin position="181"/>
        <end position="345"/>
    </location>
</feature>
<dbReference type="RefSeq" id="WP_241039117.1">
    <property type="nucleotide sequence ID" value="NZ_BAAAJF010000055.1"/>
</dbReference>
<dbReference type="Proteomes" id="UP001299970">
    <property type="component" value="Unassembled WGS sequence"/>
</dbReference>
<organism evidence="5 6">
    <name type="scientific">Pseudonocardia alaniniphila</name>
    <dbReference type="NCBI Taxonomy" id="75291"/>
    <lineage>
        <taxon>Bacteria</taxon>
        <taxon>Bacillati</taxon>
        <taxon>Actinomycetota</taxon>
        <taxon>Actinomycetes</taxon>
        <taxon>Pseudonocardiales</taxon>
        <taxon>Pseudonocardiaceae</taxon>
        <taxon>Pseudonocardia</taxon>
    </lineage>
</organism>
<evidence type="ECO:0000259" key="3">
    <source>
        <dbReference type="Pfam" id="PF00534"/>
    </source>
</evidence>
<keyword evidence="1 5" id="KW-0328">Glycosyltransferase</keyword>
<dbReference type="SUPFAM" id="SSF53756">
    <property type="entry name" value="UDP-Glycosyltransferase/glycogen phosphorylase"/>
    <property type="match status" value="1"/>
</dbReference>
<dbReference type="Gene3D" id="3.40.50.2000">
    <property type="entry name" value="Glycogen Phosphorylase B"/>
    <property type="match status" value="2"/>
</dbReference>
<dbReference type="Pfam" id="PF13439">
    <property type="entry name" value="Glyco_transf_4"/>
    <property type="match status" value="1"/>
</dbReference>
<evidence type="ECO:0000256" key="1">
    <source>
        <dbReference type="ARBA" id="ARBA00022676"/>
    </source>
</evidence>
<keyword evidence="2 5" id="KW-0808">Transferase</keyword>